<accession>A0A2R5GNI2</accession>
<sequence>MADEVQTRAHFETLLAREKALKARTRVHFASTLNKRWEPTIRESVEEALLRLGWNWDAPRRPASEEVLELRRFIERAARACGFEYRALRQAPREAFAAQDAARWAAIVASKDLSVDDVNAVLDARRLGDFFFTERHWIALGGALERYPLHDFVQDDYAMHCAACHALNAVWCATCEACSACAQRQDWGHLCDLQPDRTDPCTNDKDTESDK</sequence>
<proteinExistence type="predicted"/>
<dbReference type="EMBL" id="BEYU01000109">
    <property type="protein sequence ID" value="GBG31859.1"/>
    <property type="molecule type" value="Genomic_DNA"/>
</dbReference>
<dbReference type="AlphaFoldDB" id="A0A2R5GNI2"/>
<protein>
    <submittedName>
        <fullName evidence="1">Uncharacterized protein</fullName>
    </submittedName>
</protein>
<evidence type="ECO:0000313" key="1">
    <source>
        <dbReference type="EMBL" id="GBG31859.1"/>
    </source>
</evidence>
<dbReference type="Proteomes" id="UP000241890">
    <property type="component" value="Unassembled WGS sequence"/>
</dbReference>
<keyword evidence="2" id="KW-1185">Reference proteome</keyword>
<organism evidence="1 2">
    <name type="scientific">Hondaea fermentalgiana</name>
    <dbReference type="NCBI Taxonomy" id="2315210"/>
    <lineage>
        <taxon>Eukaryota</taxon>
        <taxon>Sar</taxon>
        <taxon>Stramenopiles</taxon>
        <taxon>Bigyra</taxon>
        <taxon>Labyrinthulomycetes</taxon>
        <taxon>Thraustochytrida</taxon>
        <taxon>Thraustochytriidae</taxon>
        <taxon>Hondaea</taxon>
    </lineage>
</organism>
<reference evidence="1 2" key="1">
    <citation type="submission" date="2017-12" db="EMBL/GenBank/DDBJ databases">
        <title>Sequencing, de novo assembly and annotation of complete genome of a new Thraustochytrid species, strain FCC1311.</title>
        <authorList>
            <person name="Sedici K."/>
            <person name="Godart F."/>
            <person name="Aiese Cigliano R."/>
            <person name="Sanseverino W."/>
            <person name="Barakat M."/>
            <person name="Ortet P."/>
            <person name="Marechal E."/>
            <person name="Cagnac O."/>
            <person name="Amato A."/>
        </authorList>
    </citation>
    <scope>NUCLEOTIDE SEQUENCE [LARGE SCALE GENOMIC DNA]</scope>
</reference>
<comment type="caution">
    <text evidence="1">The sequence shown here is derived from an EMBL/GenBank/DDBJ whole genome shotgun (WGS) entry which is preliminary data.</text>
</comment>
<evidence type="ECO:0000313" key="2">
    <source>
        <dbReference type="Proteomes" id="UP000241890"/>
    </source>
</evidence>
<dbReference type="InParanoid" id="A0A2R5GNI2"/>
<gene>
    <name evidence="1" type="ORF">FCC1311_080842</name>
</gene>
<name>A0A2R5GNI2_9STRA</name>